<gene>
    <name evidence="3" type="ORF">I585_03667</name>
    <name evidence="2" type="ORF">UAI_01754</name>
</gene>
<keyword evidence="1" id="KW-0472">Membrane</keyword>
<dbReference type="AlphaFoldDB" id="R2RR81"/>
<keyword evidence="1" id="KW-0812">Transmembrane</keyword>
<accession>R2RR81</accession>
<reference evidence="2 4" key="1">
    <citation type="submission" date="2013-02" db="EMBL/GenBank/DDBJ databases">
        <title>The Genome Sequence of Enterococcus malodoratus ATCC_43197.</title>
        <authorList>
            <consortium name="The Broad Institute Genome Sequencing Platform"/>
            <consortium name="The Broad Institute Genome Sequencing Center for Infectious Disease"/>
            <person name="Earl A.M."/>
            <person name="Gilmore M.S."/>
            <person name="Lebreton F."/>
            <person name="Walker B."/>
            <person name="Young S.K."/>
            <person name="Zeng Q."/>
            <person name="Gargeya S."/>
            <person name="Fitzgerald M."/>
            <person name="Haas B."/>
            <person name="Abouelleil A."/>
            <person name="Alvarado L."/>
            <person name="Arachchi H.M."/>
            <person name="Berlin A.M."/>
            <person name="Chapman S.B."/>
            <person name="Dewar J."/>
            <person name="Goldberg J."/>
            <person name="Griggs A."/>
            <person name="Gujja S."/>
            <person name="Hansen M."/>
            <person name="Howarth C."/>
            <person name="Imamovic A."/>
            <person name="Larimer J."/>
            <person name="McCowan C."/>
            <person name="Murphy C."/>
            <person name="Neiman D."/>
            <person name="Pearson M."/>
            <person name="Priest M."/>
            <person name="Roberts A."/>
            <person name="Saif S."/>
            <person name="Shea T."/>
            <person name="Sisk P."/>
            <person name="Sykes S."/>
            <person name="Wortman J."/>
            <person name="Nusbaum C."/>
            <person name="Birren B."/>
        </authorList>
    </citation>
    <scope>NUCLEOTIDE SEQUENCE [LARGE SCALE GENOMIC DNA]</scope>
    <source>
        <strain evidence="2 4">ATCC 43197</strain>
    </source>
</reference>
<dbReference type="EMBL" id="ASWA01000004">
    <property type="protein sequence ID" value="EOT64468.1"/>
    <property type="molecule type" value="Genomic_DNA"/>
</dbReference>
<keyword evidence="5" id="KW-1185">Reference proteome</keyword>
<reference evidence="3 5" key="2">
    <citation type="submission" date="2013-03" db="EMBL/GenBank/DDBJ databases">
        <title>The Genome Sequence of Enterococcus malodoratus ATCC_43197 (PacBio/Illumina hybrid assembly).</title>
        <authorList>
            <consortium name="The Broad Institute Genomics Platform"/>
            <consortium name="The Broad Institute Genome Sequencing Center for Infectious Disease"/>
            <person name="Earl A."/>
            <person name="Russ C."/>
            <person name="Gilmore M."/>
            <person name="Surin D."/>
            <person name="Walker B."/>
            <person name="Young S."/>
            <person name="Zeng Q."/>
            <person name="Gargeya S."/>
            <person name="Fitzgerald M."/>
            <person name="Haas B."/>
            <person name="Abouelleil A."/>
            <person name="Allen A.W."/>
            <person name="Alvarado L."/>
            <person name="Arachchi H.M."/>
            <person name="Berlin A.M."/>
            <person name="Chapman S.B."/>
            <person name="Gainer-Dewar J."/>
            <person name="Goldberg J."/>
            <person name="Griggs A."/>
            <person name="Gujja S."/>
            <person name="Hansen M."/>
            <person name="Howarth C."/>
            <person name="Imamovic A."/>
            <person name="Ireland A."/>
            <person name="Larimer J."/>
            <person name="McCowan C."/>
            <person name="Murphy C."/>
            <person name="Pearson M."/>
            <person name="Poon T.W."/>
            <person name="Priest M."/>
            <person name="Roberts A."/>
            <person name="Saif S."/>
            <person name="Shea T."/>
            <person name="Sisk P."/>
            <person name="Sykes S."/>
            <person name="Wortman J."/>
            <person name="Nusbaum C."/>
            <person name="Birren B."/>
        </authorList>
    </citation>
    <scope>NUCLEOTIDE SEQUENCE [LARGE SCALE GENOMIC DNA]</scope>
    <source>
        <strain evidence="3 5">ATCC 43197</strain>
    </source>
</reference>
<evidence type="ECO:0000256" key="1">
    <source>
        <dbReference type="SAM" id="Phobius"/>
    </source>
</evidence>
<evidence type="ECO:0000313" key="3">
    <source>
        <dbReference type="EMBL" id="EOT64468.1"/>
    </source>
</evidence>
<feature type="transmembrane region" description="Helical" evidence="1">
    <location>
        <begin position="105"/>
        <end position="122"/>
    </location>
</feature>
<organism evidence="2 4">
    <name type="scientific">Enterococcus malodoratus ATCC 43197</name>
    <dbReference type="NCBI Taxonomy" id="1158601"/>
    <lineage>
        <taxon>Bacteria</taxon>
        <taxon>Bacillati</taxon>
        <taxon>Bacillota</taxon>
        <taxon>Bacilli</taxon>
        <taxon>Lactobacillales</taxon>
        <taxon>Enterococcaceae</taxon>
        <taxon>Enterococcus</taxon>
    </lineage>
</organism>
<dbReference type="EMBL" id="AJAK01000012">
    <property type="protein sequence ID" value="EOH78444.1"/>
    <property type="molecule type" value="Genomic_DNA"/>
</dbReference>
<dbReference type="OrthoDB" id="2195272at2"/>
<proteinExistence type="predicted"/>
<dbReference type="Proteomes" id="UP000014148">
    <property type="component" value="Unassembled WGS sequence"/>
</dbReference>
<sequence>MKRRRKKFLERITQPQRLVLLALSLSALLSLHQFVTDWQLQTLGLFLVLVCDNLFIYFYTDDFIEDGIFTVPVYNLVASLAGNVLICLALYYSQLLSPFSRFSNVNLPFLLTKLFFVFVTLIDEK</sequence>
<dbReference type="GeneID" id="79785742"/>
<feature type="transmembrane region" description="Helical" evidence="1">
    <location>
        <begin position="72"/>
        <end position="93"/>
    </location>
</feature>
<evidence type="ECO:0000313" key="2">
    <source>
        <dbReference type="EMBL" id="EOH78444.1"/>
    </source>
</evidence>
<evidence type="ECO:0000313" key="4">
    <source>
        <dbReference type="Proteomes" id="UP000013783"/>
    </source>
</evidence>
<evidence type="ECO:0000313" key="5">
    <source>
        <dbReference type="Proteomes" id="UP000014148"/>
    </source>
</evidence>
<comment type="caution">
    <text evidence="2">The sequence shown here is derived from an EMBL/GenBank/DDBJ whole genome shotgun (WGS) entry which is preliminary data.</text>
</comment>
<keyword evidence="1" id="KW-1133">Transmembrane helix</keyword>
<dbReference type="PATRIC" id="fig|1158601.3.peg.1720"/>
<dbReference type="Proteomes" id="UP000013783">
    <property type="component" value="Unassembled WGS sequence"/>
</dbReference>
<protein>
    <submittedName>
        <fullName evidence="2">Uncharacterized protein</fullName>
    </submittedName>
</protein>
<feature type="transmembrane region" description="Helical" evidence="1">
    <location>
        <begin position="43"/>
        <end position="60"/>
    </location>
</feature>
<name>R2RR81_9ENTE</name>
<dbReference type="RefSeq" id="WP_010740596.1">
    <property type="nucleotide sequence ID" value="NZ_KB946250.1"/>
</dbReference>